<dbReference type="PANTHER" id="PTHR32243">
    <property type="entry name" value="MALTOSE TRANSPORT SYSTEM PERMEASE-RELATED"/>
    <property type="match status" value="1"/>
</dbReference>
<evidence type="ECO:0000256" key="6">
    <source>
        <dbReference type="ARBA" id="ARBA00022692"/>
    </source>
</evidence>
<comment type="subcellular location">
    <subcellularLocation>
        <location evidence="1">Cell membrane</location>
        <topology evidence="1">Multi-pass membrane protein</topology>
    </subcellularLocation>
</comment>
<dbReference type="InterPro" id="IPR000515">
    <property type="entry name" value="MetI-like"/>
</dbReference>
<dbReference type="SUPFAM" id="SSF161098">
    <property type="entry name" value="MetI-like"/>
    <property type="match status" value="1"/>
</dbReference>
<evidence type="ECO:0000256" key="1">
    <source>
        <dbReference type="ARBA" id="ARBA00004651"/>
    </source>
</evidence>
<dbReference type="GO" id="GO:0005886">
    <property type="term" value="C:plasma membrane"/>
    <property type="evidence" value="ECO:0007669"/>
    <property type="project" value="UniProtKB-SubCell"/>
</dbReference>
<keyword evidence="5" id="KW-0762">Sugar transport</keyword>
<dbReference type="Gene3D" id="1.10.3720.10">
    <property type="entry name" value="MetI-like"/>
    <property type="match status" value="1"/>
</dbReference>
<dbReference type="GO" id="GO:0055085">
    <property type="term" value="P:transmembrane transport"/>
    <property type="evidence" value="ECO:0007669"/>
    <property type="project" value="InterPro"/>
</dbReference>
<comment type="similarity">
    <text evidence="2">Belongs to the binding-protein-dependent transport system permease family. MalFG subfamily.</text>
</comment>
<feature type="transmembrane region" description="Helical" evidence="9">
    <location>
        <begin position="182"/>
        <end position="204"/>
    </location>
</feature>
<gene>
    <name evidence="11" type="ORF">METZ01_LOCUS194884</name>
</gene>
<reference evidence="11" key="1">
    <citation type="submission" date="2018-05" db="EMBL/GenBank/DDBJ databases">
        <authorList>
            <person name="Lanie J.A."/>
            <person name="Ng W.-L."/>
            <person name="Kazmierczak K.M."/>
            <person name="Andrzejewski T.M."/>
            <person name="Davidsen T.M."/>
            <person name="Wayne K.J."/>
            <person name="Tettelin H."/>
            <person name="Glass J.I."/>
            <person name="Rusch D."/>
            <person name="Podicherti R."/>
            <person name="Tsui H.-C.T."/>
            <person name="Winkler M.E."/>
        </authorList>
    </citation>
    <scope>NUCLEOTIDE SEQUENCE</scope>
</reference>
<evidence type="ECO:0000256" key="9">
    <source>
        <dbReference type="SAM" id="Phobius"/>
    </source>
</evidence>
<proteinExistence type="inferred from homology"/>
<keyword evidence="3" id="KW-0813">Transport</keyword>
<keyword evidence="4" id="KW-1003">Cell membrane</keyword>
<feature type="domain" description="ABC transmembrane type-1" evidence="10">
    <location>
        <begin position="57"/>
        <end position="247"/>
    </location>
</feature>
<evidence type="ECO:0000256" key="2">
    <source>
        <dbReference type="ARBA" id="ARBA00009047"/>
    </source>
</evidence>
<keyword evidence="7 9" id="KW-1133">Transmembrane helix</keyword>
<evidence type="ECO:0000256" key="5">
    <source>
        <dbReference type="ARBA" id="ARBA00022597"/>
    </source>
</evidence>
<feature type="non-terminal residue" evidence="11">
    <location>
        <position position="1"/>
    </location>
</feature>
<organism evidence="11">
    <name type="scientific">marine metagenome</name>
    <dbReference type="NCBI Taxonomy" id="408172"/>
    <lineage>
        <taxon>unclassified sequences</taxon>
        <taxon>metagenomes</taxon>
        <taxon>ecological metagenomes</taxon>
    </lineage>
</organism>
<evidence type="ECO:0000256" key="4">
    <source>
        <dbReference type="ARBA" id="ARBA00022475"/>
    </source>
</evidence>
<keyword evidence="8 9" id="KW-0472">Membrane</keyword>
<evidence type="ECO:0000256" key="3">
    <source>
        <dbReference type="ARBA" id="ARBA00022448"/>
    </source>
</evidence>
<evidence type="ECO:0000256" key="7">
    <source>
        <dbReference type="ARBA" id="ARBA00022989"/>
    </source>
</evidence>
<accession>A0A382DUB9</accession>
<dbReference type="AlphaFoldDB" id="A0A382DUB9"/>
<feature type="transmembrane region" description="Helical" evidence="9">
    <location>
        <begin position="224"/>
        <end position="247"/>
    </location>
</feature>
<evidence type="ECO:0000313" key="11">
    <source>
        <dbReference type="EMBL" id="SVB42030.1"/>
    </source>
</evidence>
<evidence type="ECO:0000259" key="10">
    <source>
        <dbReference type="PROSITE" id="PS50928"/>
    </source>
</evidence>
<dbReference type="PANTHER" id="PTHR32243:SF50">
    <property type="entry name" value="MALTOSE_MALTODEXTRIN TRANSPORT SYSTEM PERMEASE PROTEIN MALG"/>
    <property type="match status" value="1"/>
</dbReference>
<feature type="transmembrane region" description="Helical" evidence="9">
    <location>
        <begin position="126"/>
        <end position="144"/>
    </location>
</feature>
<sequence length="261" mass="29411">VALYTFALWSFFPLYWLLNTSFKTSKDALARPPTFIFKPIMKNYIEVIKNNEVWGYFLDSLIVALGTTCFGLLIGVPAAYVLARFKFKGSADFGFWILSTRMTPPIAMLIPFFIMYLKLGILDTHIGLIIAHVGLNLSIIVWLMRGFYEEIPLEIEEASYVDGSSFFQTFYKIAVPLSMPGISAVGIITFLFSWNEFLFALVLGDSVVRTSPVGLYGFVGYQKIYWGQLSASASLLLIPVLFFVFLFQKPLIKGLTLGSFK</sequence>
<feature type="transmembrane region" description="Helical" evidence="9">
    <location>
        <begin position="61"/>
        <end position="83"/>
    </location>
</feature>
<protein>
    <recommendedName>
        <fullName evidence="10">ABC transmembrane type-1 domain-containing protein</fullName>
    </recommendedName>
</protein>
<dbReference type="Pfam" id="PF00528">
    <property type="entry name" value="BPD_transp_1"/>
    <property type="match status" value="1"/>
</dbReference>
<feature type="transmembrane region" description="Helical" evidence="9">
    <location>
        <begin position="95"/>
        <end position="114"/>
    </location>
</feature>
<dbReference type="PROSITE" id="PS50928">
    <property type="entry name" value="ABC_TM1"/>
    <property type="match status" value="1"/>
</dbReference>
<dbReference type="EMBL" id="UINC01041154">
    <property type="protein sequence ID" value="SVB42030.1"/>
    <property type="molecule type" value="Genomic_DNA"/>
</dbReference>
<dbReference type="InterPro" id="IPR035906">
    <property type="entry name" value="MetI-like_sf"/>
</dbReference>
<evidence type="ECO:0000256" key="8">
    <source>
        <dbReference type="ARBA" id="ARBA00023136"/>
    </source>
</evidence>
<name>A0A382DUB9_9ZZZZ</name>
<dbReference type="CDD" id="cd06261">
    <property type="entry name" value="TM_PBP2"/>
    <property type="match status" value="1"/>
</dbReference>
<keyword evidence="6 9" id="KW-0812">Transmembrane</keyword>
<dbReference type="InterPro" id="IPR050901">
    <property type="entry name" value="BP-dep_ABC_trans_perm"/>
</dbReference>